<reference evidence="2 3" key="1">
    <citation type="journal article" date="2016" name="Sci. Rep.">
        <title>The Dendrobium catenatum Lindl. genome sequence provides insights into polysaccharide synthase, floral development and adaptive evolution.</title>
        <authorList>
            <person name="Zhang G.Q."/>
            <person name="Xu Q."/>
            <person name="Bian C."/>
            <person name="Tsai W.C."/>
            <person name="Yeh C.M."/>
            <person name="Liu K.W."/>
            <person name="Yoshida K."/>
            <person name="Zhang L.S."/>
            <person name="Chang S.B."/>
            <person name="Chen F."/>
            <person name="Shi Y."/>
            <person name="Su Y.Y."/>
            <person name="Zhang Y.Q."/>
            <person name="Chen L.J."/>
            <person name="Yin Y."/>
            <person name="Lin M."/>
            <person name="Huang H."/>
            <person name="Deng H."/>
            <person name="Wang Z.W."/>
            <person name="Zhu S.L."/>
            <person name="Zhao X."/>
            <person name="Deng C."/>
            <person name="Niu S.C."/>
            <person name="Huang J."/>
            <person name="Wang M."/>
            <person name="Liu G.H."/>
            <person name="Yang H.J."/>
            <person name="Xiao X.J."/>
            <person name="Hsiao Y.Y."/>
            <person name="Wu W.L."/>
            <person name="Chen Y.Y."/>
            <person name="Mitsuda N."/>
            <person name="Ohme-Takagi M."/>
            <person name="Luo Y.B."/>
            <person name="Van de Peer Y."/>
            <person name="Liu Z.J."/>
        </authorList>
    </citation>
    <scope>NUCLEOTIDE SEQUENCE [LARGE SCALE GENOMIC DNA]</scope>
    <source>
        <tissue evidence="2">The whole plant</tissue>
    </source>
</reference>
<organism evidence="2 3">
    <name type="scientific">Dendrobium catenatum</name>
    <dbReference type="NCBI Taxonomy" id="906689"/>
    <lineage>
        <taxon>Eukaryota</taxon>
        <taxon>Viridiplantae</taxon>
        <taxon>Streptophyta</taxon>
        <taxon>Embryophyta</taxon>
        <taxon>Tracheophyta</taxon>
        <taxon>Spermatophyta</taxon>
        <taxon>Magnoliopsida</taxon>
        <taxon>Liliopsida</taxon>
        <taxon>Asparagales</taxon>
        <taxon>Orchidaceae</taxon>
        <taxon>Epidendroideae</taxon>
        <taxon>Malaxideae</taxon>
        <taxon>Dendrobiinae</taxon>
        <taxon>Dendrobium</taxon>
    </lineage>
</organism>
<reference evidence="2 3" key="2">
    <citation type="journal article" date="2017" name="Nature">
        <title>The Apostasia genome and the evolution of orchids.</title>
        <authorList>
            <person name="Zhang G.Q."/>
            <person name="Liu K.W."/>
            <person name="Li Z."/>
            <person name="Lohaus R."/>
            <person name="Hsiao Y.Y."/>
            <person name="Niu S.C."/>
            <person name="Wang J.Y."/>
            <person name="Lin Y.C."/>
            <person name="Xu Q."/>
            <person name="Chen L.J."/>
            <person name="Yoshida K."/>
            <person name="Fujiwara S."/>
            <person name="Wang Z.W."/>
            <person name="Zhang Y.Q."/>
            <person name="Mitsuda N."/>
            <person name="Wang M."/>
            <person name="Liu G.H."/>
            <person name="Pecoraro L."/>
            <person name="Huang H.X."/>
            <person name="Xiao X.J."/>
            <person name="Lin M."/>
            <person name="Wu X.Y."/>
            <person name="Wu W.L."/>
            <person name="Chen Y.Y."/>
            <person name="Chang S.B."/>
            <person name="Sakamoto S."/>
            <person name="Ohme-Takagi M."/>
            <person name="Yagi M."/>
            <person name="Zeng S.J."/>
            <person name="Shen C.Y."/>
            <person name="Yeh C.M."/>
            <person name="Luo Y.B."/>
            <person name="Tsai W.C."/>
            <person name="Van de Peer Y."/>
            <person name="Liu Z.J."/>
        </authorList>
    </citation>
    <scope>NUCLEOTIDE SEQUENCE [LARGE SCALE GENOMIC DNA]</scope>
    <source>
        <tissue evidence="2">The whole plant</tissue>
    </source>
</reference>
<proteinExistence type="predicted"/>
<dbReference type="InterPro" id="IPR005162">
    <property type="entry name" value="Retrotrans_gag_dom"/>
</dbReference>
<accession>A0A2I0XJQ7</accession>
<dbReference type="AlphaFoldDB" id="A0A2I0XJQ7"/>
<feature type="domain" description="Retrotransposon gag" evidence="1">
    <location>
        <begin position="10"/>
        <end position="109"/>
    </location>
</feature>
<keyword evidence="3" id="KW-1185">Reference proteome</keyword>
<dbReference type="Proteomes" id="UP000233837">
    <property type="component" value="Unassembled WGS sequence"/>
</dbReference>
<dbReference type="EMBL" id="KZ501821">
    <property type="protein sequence ID" value="PKU88156.1"/>
    <property type="molecule type" value="Genomic_DNA"/>
</dbReference>
<dbReference type="PANTHER" id="PTHR35046">
    <property type="entry name" value="ZINC KNUCKLE (CCHC-TYPE) FAMILY PROTEIN"/>
    <property type="match status" value="1"/>
</dbReference>
<evidence type="ECO:0000313" key="2">
    <source>
        <dbReference type="EMBL" id="PKU88156.1"/>
    </source>
</evidence>
<evidence type="ECO:0000259" key="1">
    <source>
        <dbReference type="Pfam" id="PF03732"/>
    </source>
</evidence>
<gene>
    <name evidence="2" type="ORF">MA16_Dca014590</name>
</gene>
<sequence>MDIAQDKKVKYVACRLKGGASAWWQQLLQTCLSEGRGPIRTWLRMKQLLRNHFLPTDYKQMLYLQYQQCTQGHRSVSEYTEEFYHLSARNNLQESESQLVARYTGGLRESIQEKLELNSVWTLSQAMNFALKAETQLSRHYRSQLARRSYGESHAEVSKR</sequence>
<protein>
    <recommendedName>
        <fullName evidence="1">Retrotransposon gag domain-containing protein</fullName>
    </recommendedName>
</protein>
<dbReference type="PANTHER" id="PTHR35046:SF9">
    <property type="entry name" value="RNA-DIRECTED DNA POLYMERASE"/>
    <property type="match status" value="1"/>
</dbReference>
<name>A0A2I0XJQ7_9ASPA</name>
<evidence type="ECO:0000313" key="3">
    <source>
        <dbReference type="Proteomes" id="UP000233837"/>
    </source>
</evidence>
<dbReference type="Pfam" id="PF03732">
    <property type="entry name" value="Retrotrans_gag"/>
    <property type="match status" value="1"/>
</dbReference>